<proteinExistence type="predicted"/>
<dbReference type="AlphaFoldDB" id="A0A4Y1R0G5"/>
<reference evidence="1" key="1">
    <citation type="journal article" date="2019" name="Science">
        <title>Mutation of a bHLH transcription factor allowed almond domestication.</title>
        <authorList>
            <person name="Sanchez-Perez R."/>
            <person name="Pavan S."/>
            <person name="Mazzeo R."/>
            <person name="Moldovan C."/>
            <person name="Aiese Cigliano R."/>
            <person name="Del Cueto J."/>
            <person name="Ricciardi F."/>
            <person name="Lotti C."/>
            <person name="Ricciardi L."/>
            <person name="Dicenta F."/>
            <person name="Lopez-Marques R.L."/>
            <person name="Lindberg Moller B."/>
        </authorList>
    </citation>
    <scope>NUCLEOTIDE SEQUENCE</scope>
</reference>
<accession>A0A4Y1R0G5</accession>
<name>A0A4Y1R0G5_PRUDU</name>
<sequence>SPTWKQQLLSSLTFSTIPKSRVAKAETSSKFLDLSSESGTALSFSLYVALFLRSPICLQYNQSEIFGFSFFHFFFKVLFPLD</sequence>
<organism evidence="1">
    <name type="scientific">Prunus dulcis</name>
    <name type="common">Almond</name>
    <name type="synonym">Amygdalus dulcis</name>
    <dbReference type="NCBI Taxonomy" id="3755"/>
    <lineage>
        <taxon>Eukaryota</taxon>
        <taxon>Viridiplantae</taxon>
        <taxon>Streptophyta</taxon>
        <taxon>Embryophyta</taxon>
        <taxon>Tracheophyta</taxon>
        <taxon>Spermatophyta</taxon>
        <taxon>Magnoliopsida</taxon>
        <taxon>eudicotyledons</taxon>
        <taxon>Gunneridae</taxon>
        <taxon>Pentapetalae</taxon>
        <taxon>rosids</taxon>
        <taxon>fabids</taxon>
        <taxon>Rosales</taxon>
        <taxon>Rosaceae</taxon>
        <taxon>Amygdaloideae</taxon>
        <taxon>Amygdaleae</taxon>
        <taxon>Prunus</taxon>
    </lineage>
</organism>
<evidence type="ECO:0000313" key="1">
    <source>
        <dbReference type="EMBL" id="BBG97573.1"/>
    </source>
</evidence>
<feature type="non-terminal residue" evidence="1">
    <location>
        <position position="1"/>
    </location>
</feature>
<gene>
    <name evidence="1" type="ORF">Prudu_006753</name>
</gene>
<protein>
    <submittedName>
        <fullName evidence="1">Uncharacterized protein</fullName>
    </submittedName>
</protein>
<dbReference type="EMBL" id="AP019298">
    <property type="protein sequence ID" value="BBG97573.1"/>
    <property type="molecule type" value="Genomic_DNA"/>
</dbReference>